<evidence type="ECO:0000313" key="1">
    <source>
        <dbReference type="EMBL" id="MFD1676867.1"/>
    </source>
</evidence>
<keyword evidence="2" id="KW-1185">Reference proteome</keyword>
<reference evidence="2" key="1">
    <citation type="journal article" date="2019" name="Int. J. Syst. Evol. Microbiol.">
        <title>The Global Catalogue of Microorganisms (GCM) 10K type strain sequencing project: providing services to taxonomists for standard genome sequencing and annotation.</title>
        <authorList>
            <consortium name="The Broad Institute Genomics Platform"/>
            <consortium name="The Broad Institute Genome Sequencing Center for Infectious Disease"/>
            <person name="Wu L."/>
            <person name="Ma J."/>
        </authorList>
    </citation>
    <scope>NUCLEOTIDE SEQUENCE [LARGE SCALE GENOMIC DNA]</scope>
    <source>
        <strain evidence="2">CGMCC 1.12286</strain>
    </source>
</reference>
<dbReference type="EMBL" id="JBHUCX010000081">
    <property type="protein sequence ID" value="MFD1676867.1"/>
    <property type="molecule type" value="Genomic_DNA"/>
</dbReference>
<protein>
    <submittedName>
        <fullName evidence="1">IS5/IS1182 family transposase</fullName>
    </submittedName>
</protein>
<gene>
    <name evidence="1" type="ORF">ACFSB2_19525</name>
</gene>
<name>A0ABW4JPU0_9BACL</name>
<evidence type="ECO:0000313" key="2">
    <source>
        <dbReference type="Proteomes" id="UP001597079"/>
    </source>
</evidence>
<organism evidence="1 2">
    <name type="scientific">Alicyclobacillus fodiniaquatilis</name>
    <dbReference type="NCBI Taxonomy" id="1661150"/>
    <lineage>
        <taxon>Bacteria</taxon>
        <taxon>Bacillati</taxon>
        <taxon>Bacillota</taxon>
        <taxon>Bacilli</taxon>
        <taxon>Bacillales</taxon>
        <taxon>Alicyclobacillaceae</taxon>
        <taxon>Alicyclobacillus</taxon>
    </lineage>
</organism>
<accession>A0ABW4JPU0</accession>
<feature type="non-terminal residue" evidence="1">
    <location>
        <position position="84"/>
    </location>
</feature>
<proteinExistence type="predicted"/>
<sequence length="84" mass="9936">SWNRRTRFKGTNIFQELFDEIVLQGIKHHMIGGRVLMTDSIHIKANANKRKFVHHEVELTPKDYVKELDEAVEKDRMKHGKKPL</sequence>
<comment type="caution">
    <text evidence="1">The sequence shown here is derived from an EMBL/GenBank/DDBJ whole genome shotgun (WGS) entry which is preliminary data.</text>
</comment>
<dbReference type="Proteomes" id="UP001597079">
    <property type="component" value="Unassembled WGS sequence"/>
</dbReference>
<feature type="non-terminal residue" evidence="1">
    <location>
        <position position="1"/>
    </location>
</feature>